<sequence length="251" mass="27171">MNLADTLRGLWRRWYIVIPGLILTIVVALAAWQAIKPEYQRTGTQLLLPGTASIPEAGNPYLYLGGLSQASDVLVTAMSSDFEQNSLLAGHAGAQITIERDPLTSGPQILTTVTARSDAEAGEILDAAIVRTTQMLDSLQDVDGITAGNRIGIKTITVDNQSTPIQKTRVLSAAGVALVALLLTLIVAGLVEGLSTRKRRRRWTDAATPELEDEQSPAQDDVVALPSESHIGRRVPTRPLARQRRALRRNR</sequence>
<feature type="region of interest" description="Disordered" evidence="1">
    <location>
        <begin position="206"/>
        <end position="251"/>
    </location>
</feature>
<proteinExistence type="predicted"/>
<keyword evidence="4" id="KW-1185">Reference proteome</keyword>
<accession>A0A5C8UPQ0</accession>
<dbReference type="EMBL" id="VRMG01000007">
    <property type="protein sequence ID" value="TXN30428.1"/>
    <property type="molecule type" value="Genomic_DNA"/>
</dbReference>
<feature type="compositionally biased region" description="Basic residues" evidence="1">
    <location>
        <begin position="232"/>
        <end position="251"/>
    </location>
</feature>
<dbReference type="AlphaFoldDB" id="A0A5C8UPQ0"/>
<evidence type="ECO:0000313" key="4">
    <source>
        <dbReference type="Proteomes" id="UP000321379"/>
    </source>
</evidence>
<name>A0A5C8UPQ0_9MICO</name>
<evidence type="ECO:0000313" key="3">
    <source>
        <dbReference type="EMBL" id="TXN30428.1"/>
    </source>
</evidence>
<protein>
    <recommendedName>
        <fullName evidence="5">Polysaccharide chain length determinant N-terminal domain-containing protein</fullName>
    </recommendedName>
</protein>
<dbReference type="Proteomes" id="UP000321379">
    <property type="component" value="Unassembled WGS sequence"/>
</dbReference>
<evidence type="ECO:0008006" key="5">
    <source>
        <dbReference type="Google" id="ProtNLM"/>
    </source>
</evidence>
<dbReference type="RefSeq" id="WP_147783612.1">
    <property type="nucleotide sequence ID" value="NZ_VRMG01000007.1"/>
</dbReference>
<reference evidence="3 4" key="1">
    <citation type="submission" date="2019-08" db="EMBL/GenBank/DDBJ databases">
        <title>Bacterial whole genome sequence for Glaciihabitans sp. CHu50b-6-2.</title>
        <authorList>
            <person name="Jin L."/>
        </authorList>
    </citation>
    <scope>NUCLEOTIDE SEQUENCE [LARGE SCALE GENOMIC DNA]</scope>
    <source>
        <strain evidence="3 4">CHu50b-6-2</strain>
    </source>
</reference>
<evidence type="ECO:0000256" key="1">
    <source>
        <dbReference type="SAM" id="MobiDB-lite"/>
    </source>
</evidence>
<keyword evidence="2" id="KW-0812">Transmembrane</keyword>
<organism evidence="3 4">
    <name type="scientific">Lacisediminihabitans profunda</name>
    <dbReference type="NCBI Taxonomy" id="2594790"/>
    <lineage>
        <taxon>Bacteria</taxon>
        <taxon>Bacillati</taxon>
        <taxon>Actinomycetota</taxon>
        <taxon>Actinomycetes</taxon>
        <taxon>Micrococcales</taxon>
        <taxon>Microbacteriaceae</taxon>
        <taxon>Lacisediminihabitans</taxon>
    </lineage>
</organism>
<gene>
    <name evidence="3" type="ORF">FVP33_10570</name>
</gene>
<feature type="transmembrane region" description="Helical" evidence="2">
    <location>
        <begin position="14"/>
        <end position="35"/>
    </location>
</feature>
<keyword evidence="2" id="KW-1133">Transmembrane helix</keyword>
<feature type="transmembrane region" description="Helical" evidence="2">
    <location>
        <begin position="170"/>
        <end position="191"/>
    </location>
</feature>
<comment type="caution">
    <text evidence="3">The sequence shown here is derived from an EMBL/GenBank/DDBJ whole genome shotgun (WGS) entry which is preliminary data.</text>
</comment>
<keyword evidence="2" id="KW-0472">Membrane</keyword>
<evidence type="ECO:0000256" key="2">
    <source>
        <dbReference type="SAM" id="Phobius"/>
    </source>
</evidence>